<dbReference type="AlphaFoldDB" id="A0A316FKE9"/>
<reference evidence="1 2" key="1">
    <citation type="submission" date="2018-05" db="EMBL/GenBank/DDBJ databases">
        <title>Genomic Encyclopedia of Type Strains, Phase IV (KMG-IV): sequencing the most valuable type-strain genomes for metagenomic binning, comparative biology and taxonomic classification.</title>
        <authorList>
            <person name="Goeker M."/>
        </authorList>
    </citation>
    <scope>NUCLEOTIDE SEQUENCE [LARGE SCALE GENOMIC DNA]</scope>
    <source>
        <strain evidence="1 2">DSM 25350</strain>
    </source>
</reference>
<keyword evidence="2" id="KW-1185">Reference proteome</keyword>
<proteinExistence type="predicted"/>
<protein>
    <recommendedName>
        <fullName evidence="3">Lipoprotein</fullName>
    </recommendedName>
</protein>
<dbReference type="Proteomes" id="UP000245790">
    <property type="component" value="Unassembled WGS sequence"/>
</dbReference>
<sequence>MPKYKTALFLTVTFLFMFGCRERSAELKDINRYMKSGVSFDYPGNWKVTEDVEDEDYRYIFVESPGDAISKIEIYPKGASFSLLEFVKLDIENLKSNMPKFFNLNDKGGISEITRSVEGEIFTGYKYKYNFSVLGVDVPISLNSICLNLTQKVLILLIKWPSRI</sequence>
<organism evidence="1 2">
    <name type="scientific">Pleionea mediterranea</name>
    <dbReference type="NCBI Taxonomy" id="523701"/>
    <lineage>
        <taxon>Bacteria</taxon>
        <taxon>Pseudomonadati</taxon>
        <taxon>Pseudomonadota</taxon>
        <taxon>Gammaproteobacteria</taxon>
        <taxon>Oceanospirillales</taxon>
        <taxon>Pleioneaceae</taxon>
        <taxon>Pleionea</taxon>
    </lineage>
</organism>
<dbReference type="EMBL" id="QGGU01000009">
    <property type="protein sequence ID" value="PWK48592.1"/>
    <property type="molecule type" value="Genomic_DNA"/>
</dbReference>
<gene>
    <name evidence="1" type="ORF">C8D97_109143</name>
</gene>
<dbReference type="PROSITE" id="PS51257">
    <property type="entry name" value="PROKAR_LIPOPROTEIN"/>
    <property type="match status" value="1"/>
</dbReference>
<evidence type="ECO:0000313" key="1">
    <source>
        <dbReference type="EMBL" id="PWK48592.1"/>
    </source>
</evidence>
<accession>A0A316FKE9</accession>
<comment type="caution">
    <text evidence="1">The sequence shown here is derived from an EMBL/GenBank/DDBJ whole genome shotgun (WGS) entry which is preliminary data.</text>
</comment>
<name>A0A316FKE9_9GAMM</name>
<evidence type="ECO:0008006" key="3">
    <source>
        <dbReference type="Google" id="ProtNLM"/>
    </source>
</evidence>
<evidence type="ECO:0000313" key="2">
    <source>
        <dbReference type="Proteomes" id="UP000245790"/>
    </source>
</evidence>